<keyword evidence="1" id="KW-0732">Signal</keyword>
<gene>
    <name evidence="2" type="ORF">AVEN_129105_1</name>
</gene>
<dbReference type="AlphaFoldDB" id="A0A4Y2HH76"/>
<evidence type="ECO:0000313" key="2">
    <source>
        <dbReference type="EMBL" id="GBM64734.1"/>
    </source>
</evidence>
<organism evidence="2 3">
    <name type="scientific">Araneus ventricosus</name>
    <name type="common">Orbweaver spider</name>
    <name type="synonym">Epeira ventricosa</name>
    <dbReference type="NCBI Taxonomy" id="182803"/>
    <lineage>
        <taxon>Eukaryota</taxon>
        <taxon>Metazoa</taxon>
        <taxon>Ecdysozoa</taxon>
        <taxon>Arthropoda</taxon>
        <taxon>Chelicerata</taxon>
        <taxon>Arachnida</taxon>
        <taxon>Araneae</taxon>
        <taxon>Araneomorphae</taxon>
        <taxon>Entelegynae</taxon>
        <taxon>Araneoidea</taxon>
        <taxon>Araneidae</taxon>
        <taxon>Araneus</taxon>
    </lineage>
</organism>
<dbReference type="EMBL" id="BGPR01001942">
    <property type="protein sequence ID" value="GBM64734.1"/>
    <property type="molecule type" value="Genomic_DNA"/>
</dbReference>
<keyword evidence="3" id="KW-1185">Reference proteome</keyword>
<protein>
    <submittedName>
        <fullName evidence="2">Uncharacterized protein</fullName>
    </submittedName>
</protein>
<dbReference type="OrthoDB" id="6431460at2759"/>
<evidence type="ECO:0000313" key="3">
    <source>
        <dbReference type="Proteomes" id="UP000499080"/>
    </source>
</evidence>
<evidence type="ECO:0000256" key="1">
    <source>
        <dbReference type="SAM" id="SignalP"/>
    </source>
</evidence>
<sequence>MASAHLFLLVLFAFEVIGAKVPRFSRSSENDFGDCAGFCWCRRDSLTCQRSNTLDSIPILSSEEERALVTKMNQRVKRIDLADKMLFSQTQGGQNLRDLSKHRGGI</sequence>
<reference evidence="2 3" key="1">
    <citation type="journal article" date="2019" name="Sci. Rep.">
        <title>Orb-weaving spider Araneus ventricosus genome elucidates the spidroin gene catalogue.</title>
        <authorList>
            <person name="Kono N."/>
            <person name="Nakamura H."/>
            <person name="Ohtoshi R."/>
            <person name="Moran D.A.P."/>
            <person name="Shinohara A."/>
            <person name="Yoshida Y."/>
            <person name="Fujiwara M."/>
            <person name="Mori M."/>
            <person name="Tomita M."/>
            <person name="Arakawa K."/>
        </authorList>
    </citation>
    <scope>NUCLEOTIDE SEQUENCE [LARGE SCALE GENOMIC DNA]</scope>
</reference>
<feature type="signal peptide" evidence="1">
    <location>
        <begin position="1"/>
        <end position="19"/>
    </location>
</feature>
<dbReference type="Proteomes" id="UP000499080">
    <property type="component" value="Unassembled WGS sequence"/>
</dbReference>
<feature type="chain" id="PRO_5021247796" evidence="1">
    <location>
        <begin position="20"/>
        <end position="106"/>
    </location>
</feature>
<name>A0A4Y2HH76_ARAVE</name>
<accession>A0A4Y2HH76</accession>
<comment type="caution">
    <text evidence="2">The sequence shown here is derived from an EMBL/GenBank/DDBJ whole genome shotgun (WGS) entry which is preliminary data.</text>
</comment>
<proteinExistence type="predicted"/>